<proteinExistence type="predicted"/>
<dbReference type="Proteomes" id="UP000642571">
    <property type="component" value="Unassembled WGS sequence"/>
</dbReference>
<feature type="chain" id="PRO_5046299099" evidence="1">
    <location>
        <begin position="24"/>
        <end position="52"/>
    </location>
</feature>
<evidence type="ECO:0000256" key="1">
    <source>
        <dbReference type="SAM" id="SignalP"/>
    </source>
</evidence>
<name>A0ABQ1QA60_9BACI</name>
<organism evidence="2 3">
    <name type="scientific">Pontibacillus salipaludis</name>
    <dbReference type="NCBI Taxonomy" id="1697394"/>
    <lineage>
        <taxon>Bacteria</taxon>
        <taxon>Bacillati</taxon>
        <taxon>Bacillota</taxon>
        <taxon>Bacilli</taxon>
        <taxon>Bacillales</taxon>
        <taxon>Bacillaceae</taxon>
        <taxon>Pontibacillus</taxon>
    </lineage>
</organism>
<dbReference type="RefSeq" id="WP_188655008.1">
    <property type="nucleotide sequence ID" value="NZ_BMIN01000014.1"/>
</dbReference>
<keyword evidence="3" id="KW-1185">Reference proteome</keyword>
<keyword evidence="1" id="KW-0732">Signal</keyword>
<evidence type="ECO:0000313" key="3">
    <source>
        <dbReference type="Proteomes" id="UP000642571"/>
    </source>
</evidence>
<sequence length="52" mass="5882">MKKKIFMLISAFLLVITIQFSNGQTQHEDAISVDEPSMKIMNFSDPYIDGMG</sequence>
<feature type="signal peptide" evidence="1">
    <location>
        <begin position="1"/>
        <end position="23"/>
    </location>
</feature>
<gene>
    <name evidence="2" type="ORF">GCM10011389_29290</name>
</gene>
<dbReference type="EMBL" id="BMIN01000014">
    <property type="protein sequence ID" value="GGD19770.1"/>
    <property type="molecule type" value="Genomic_DNA"/>
</dbReference>
<reference evidence="3" key="1">
    <citation type="journal article" date="2019" name="Int. J. Syst. Evol. Microbiol.">
        <title>The Global Catalogue of Microorganisms (GCM) 10K type strain sequencing project: providing services to taxonomists for standard genome sequencing and annotation.</title>
        <authorList>
            <consortium name="The Broad Institute Genomics Platform"/>
            <consortium name="The Broad Institute Genome Sequencing Center for Infectious Disease"/>
            <person name="Wu L."/>
            <person name="Ma J."/>
        </authorList>
    </citation>
    <scope>NUCLEOTIDE SEQUENCE [LARGE SCALE GENOMIC DNA]</scope>
    <source>
        <strain evidence="3">CGMCC 1.15353</strain>
    </source>
</reference>
<accession>A0ABQ1QA60</accession>
<protein>
    <submittedName>
        <fullName evidence="2">Uncharacterized protein</fullName>
    </submittedName>
</protein>
<evidence type="ECO:0000313" key="2">
    <source>
        <dbReference type="EMBL" id="GGD19770.1"/>
    </source>
</evidence>
<comment type="caution">
    <text evidence="2">The sequence shown here is derived from an EMBL/GenBank/DDBJ whole genome shotgun (WGS) entry which is preliminary data.</text>
</comment>